<evidence type="ECO:0000256" key="2">
    <source>
        <dbReference type="SAM" id="Phobius"/>
    </source>
</evidence>
<dbReference type="Proteomes" id="UP000296374">
    <property type="component" value="Chromosome"/>
</dbReference>
<keyword evidence="6" id="KW-1185">Reference proteome</keyword>
<keyword evidence="2" id="KW-0472">Membrane</keyword>
<proteinExistence type="predicted"/>
<sequence length="57" mass="6338">MEILVILIPVSLALGAAGLGAFLWALRNRQFEDPKGDGERVLSDRWDDHPRPDTPPD</sequence>
<dbReference type="Pfam" id="PF03597">
    <property type="entry name" value="FixS"/>
    <property type="match status" value="1"/>
</dbReference>
<evidence type="ECO:0000256" key="1">
    <source>
        <dbReference type="SAM" id="MobiDB-lite"/>
    </source>
</evidence>
<dbReference type="InterPro" id="IPR004714">
    <property type="entry name" value="Cyt_oxidase_maturation_cbb3"/>
</dbReference>
<name>A0A4P7HJV4_9RHOB</name>
<gene>
    <name evidence="3" type="primary">ccoS</name>
    <name evidence="3" type="ORF">E4191_06775</name>
    <name evidence="4" type="ORF">E4L95_22420</name>
</gene>
<accession>A0A4Z1BLR2</accession>
<feature type="transmembrane region" description="Helical" evidence="2">
    <location>
        <begin position="6"/>
        <end position="26"/>
    </location>
</feature>
<reference evidence="5 6" key="1">
    <citation type="submission" date="2019-03" db="EMBL/GenBank/DDBJ databases">
        <authorList>
            <person name="Li J."/>
        </authorList>
    </citation>
    <scope>NUCLEOTIDE SEQUENCE [LARGE SCALE GENOMIC DNA]</scope>
    <source>
        <strain evidence="5">2251</strain>
        <strain evidence="4 6">3058</strain>
    </source>
</reference>
<protein>
    <submittedName>
        <fullName evidence="3">Cbb3-type cytochrome oxidase assembly protein CcoS</fullName>
    </submittedName>
</protein>
<dbReference type="NCBIfam" id="TIGR00847">
    <property type="entry name" value="ccoS"/>
    <property type="match status" value="1"/>
</dbReference>
<evidence type="ECO:0000313" key="5">
    <source>
        <dbReference type="Proteomes" id="UP000296374"/>
    </source>
</evidence>
<evidence type="ECO:0000313" key="6">
    <source>
        <dbReference type="Proteomes" id="UP000297972"/>
    </source>
</evidence>
<dbReference type="PANTHER" id="PTHR41532:SF1">
    <property type="entry name" value="FIXS PROTEIN"/>
    <property type="match status" value="1"/>
</dbReference>
<dbReference type="AlphaFoldDB" id="A0A4P7HJV4"/>
<dbReference type="PANTHER" id="PTHR41532">
    <property type="entry name" value="FIXS PROTEIN"/>
    <property type="match status" value="1"/>
</dbReference>
<keyword evidence="2" id="KW-1133">Transmembrane helix</keyword>
<organism evidence="3 5">
    <name type="scientific">Paracoccus liaowanqingii</name>
    <dbReference type="NCBI Taxonomy" id="2560053"/>
    <lineage>
        <taxon>Bacteria</taxon>
        <taxon>Pseudomonadati</taxon>
        <taxon>Pseudomonadota</taxon>
        <taxon>Alphaproteobacteria</taxon>
        <taxon>Rhodobacterales</taxon>
        <taxon>Paracoccaceae</taxon>
        <taxon>Paracoccus</taxon>
    </lineage>
</organism>
<accession>A0A4P7HJV4</accession>
<dbReference type="EMBL" id="SRPG01000481">
    <property type="protein sequence ID" value="TGN37657.1"/>
    <property type="molecule type" value="Genomic_DNA"/>
</dbReference>
<dbReference type="Proteomes" id="UP000297972">
    <property type="component" value="Unassembled WGS sequence"/>
</dbReference>
<feature type="region of interest" description="Disordered" evidence="1">
    <location>
        <begin position="33"/>
        <end position="57"/>
    </location>
</feature>
<dbReference type="KEGG" id="plia:E4191_06775"/>
<dbReference type="OrthoDB" id="9802763at2"/>
<evidence type="ECO:0000313" key="3">
    <source>
        <dbReference type="EMBL" id="QBX34448.1"/>
    </source>
</evidence>
<dbReference type="EMBL" id="CP038439">
    <property type="protein sequence ID" value="QBX34448.1"/>
    <property type="molecule type" value="Genomic_DNA"/>
</dbReference>
<reference evidence="3" key="2">
    <citation type="journal article" date="2020" name="Int. J. Syst. Evol. Microbiol.">
        <title>Paracoccus liaowanqingii sp. nov., isolated from Tibetan antelope (Pantholops hodgsonii).</title>
        <authorList>
            <person name="Li J."/>
            <person name="Lu S."/>
            <person name="Jin D."/>
            <person name="Yang J."/>
            <person name="Lai X.H."/>
            <person name="Huang Y."/>
            <person name="Tian Z."/>
            <person name="Dong K."/>
            <person name="Zhang S."/>
            <person name="Lei W."/>
            <person name="Pu J."/>
            <person name="Zhang G."/>
            <person name="Wu X."/>
            <person name="Huang Y."/>
            <person name="Ren Z."/>
            <person name="Wang S."/>
            <person name="Xu J."/>
        </authorList>
    </citation>
    <scope>NUCLEOTIDE SEQUENCE</scope>
    <source>
        <strain evidence="3">2251</strain>
    </source>
</reference>
<keyword evidence="2" id="KW-0812">Transmembrane</keyword>
<dbReference type="RefSeq" id="WP_135312737.1">
    <property type="nucleotide sequence ID" value="NZ_CP038439.1"/>
</dbReference>
<evidence type="ECO:0000313" key="4">
    <source>
        <dbReference type="EMBL" id="TGN37657.1"/>
    </source>
</evidence>